<proteinExistence type="predicted"/>
<keyword evidence="1" id="KW-0175">Coiled coil</keyword>
<gene>
    <name evidence="3" type="ORF">LOCC1_G000375</name>
</gene>
<keyword evidence="4" id="KW-1185">Reference proteome</keyword>
<dbReference type="AlphaFoldDB" id="A0A8H8SBM7"/>
<evidence type="ECO:0000256" key="1">
    <source>
        <dbReference type="SAM" id="Coils"/>
    </source>
</evidence>
<dbReference type="OrthoDB" id="2420947at2759"/>
<comment type="caution">
    <text evidence="3">The sequence shown here is derived from an EMBL/GenBank/DDBJ whole genome shotgun (WGS) entry which is preliminary data.</text>
</comment>
<evidence type="ECO:0000256" key="2">
    <source>
        <dbReference type="SAM" id="MobiDB-lite"/>
    </source>
</evidence>
<accession>A0A8H8SBM7</accession>
<evidence type="ECO:0000313" key="4">
    <source>
        <dbReference type="Proteomes" id="UP000443090"/>
    </source>
</evidence>
<dbReference type="Proteomes" id="UP000443090">
    <property type="component" value="Unassembled WGS sequence"/>
</dbReference>
<feature type="compositionally biased region" description="Basic residues" evidence="2">
    <location>
        <begin position="265"/>
        <end position="277"/>
    </location>
</feature>
<evidence type="ECO:0000313" key="3">
    <source>
        <dbReference type="EMBL" id="TVY49607.1"/>
    </source>
</evidence>
<dbReference type="EMBL" id="QGMI01000008">
    <property type="protein sequence ID" value="TVY49607.1"/>
    <property type="molecule type" value="Genomic_DNA"/>
</dbReference>
<reference evidence="3 4" key="1">
    <citation type="submission" date="2018-05" db="EMBL/GenBank/DDBJ databases">
        <title>Genome sequencing and assembly of the regulated plant pathogen Lachnellula willkommii and related sister species for the development of diagnostic species identification markers.</title>
        <authorList>
            <person name="Giroux E."/>
            <person name="Bilodeau G."/>
        </authorList>
    </citation>
    <scope>NUCLEOTIDE SEQUENCE [LARGE SCALE GENOMIC DNA]</scope>
    <source>
        <strain evidence="3 4">CBS 160.35</strain>
    </source>
</reference>
<evidence type="ECO:0008006" key="5">
    <source>
        <dbReference type="Google" id="ProtNLM"/>
    </source>
</evidence>
<protein>
    <recommendedName>
        <fullName evidence="5">Kinetochore protein fta7</fullName>
    </recommendedName>
</protein>
<feature type="compositionally biased region" description="Pro residues" evidence="2">
    <location>
        <begin position="39"/>
        <end position="50"/>
    </location>
</feature>
<organism evidence="3 4">
    <name type="scientific">Lachnellula occidentalis</name>
    <dbReference type="NCBI Taxonomy" id="215460"/>
    <lineage>
        <taxon>Eukaryota</taxon>
        <taxon>Fungi</taxon>
        <taxon>Dikarya</taxon>
        <taxon>Ascomycota</taxon>
        <taxon>Pezizomycotina</taxon>
        <taxon>Leotiomycetes</taxon>
        <taxon>Helotiales</taxon>
        <taxon>Lachnaceae</taxon>
        <taxon>Lachnellula</taxon>
    </lineage>
</organism>
<name>A0A8H8SBM7_9HELO</name>
<feature type="compositionally biased region" description="Basic and acidic residues" evidence="2">
    <location>
        <begin position="291"/>
        <end position="327"/>
    </location>
</feature>
<dbReference type="Pfam" id="PF13094">
    <property type="entry name" value="CENP-Q"/>
    <property type="match status" value="1"/>
</dbReference>
<feature type="coiled-coil region" evidence="1">
    <location>
        <begin position="453"/>
        <end position="480"/>
    </location>
</feature>
<feature type="compositionally biased region" description="Low complexity" evidence="2">
    <location>
        <begin position="16"/>
        <end position="30"/>
    </location>
</feature>
<dbReference type="InterPro" id="IPR025212">
    <property type="entry name" value="CAD_CENP-Q"/>
</dbReference>
<feature type="compositionally biased region" description="Low complexity" evidence="2">
    <location>
        <begin position="95"/>
        <end position="107"/>
    </location>
</feature>
<sequence>MAPGAEVLKRERARPSDWWAASPAASTSTPLQQEKPARAPAPAPKAPKIPQPRNKQTETAPVLVAIPEREGLKRKRSRPSDWWAARPSTSQLKDSSGPSRGLGSSSGKRTVQDAPSAGNRGKAAKTGAEGTEAVRPMAKGTGKKTKTERPSGGSAEKQSSIEESAKDKTKKKKPTVADVEDEARGRRRTRRSEGDIQEQFPTASPQEKKSRRVRHSGDIIGVETASSTFGKARARPEKPSTAEAAPRPSRSKNHDEKSSSGPSKKSGHATARIKGKTAGRASNTENLGSKRKTDEKSKDDPPNAKRRRVSEAVRQEERVTQRQEKPPKYQHLAKVTRKVPRHTIEAKWTPLPANCIELISQLLSNVQKPVIARLKEEQKRSQASTILHLVNRKLVTKLSRGLPFPQGTQPQREDDFDFEKILDHNRALEAQLTPALHANELLEDELSKETTWLESEKAILAELEANAKAASVTRKQAERTLHPLLRSENSTIEGQDLELGQHAAVPISGIFEDENIQDIVKGIENHMDSMQGNLKQVEGVSEAIAKSKAAVQATLFDHLDTSQYEEVVLGLQ</sequence>
<feature type="region of interest" description="Disordered" evidence="2">
    <location>
        <begin position="1"/>
        <end position="336"/>
    </location>
</feature>